<feature type="transmembrane region" description="Helical" evidence="1">
    <location>
        <begin position="135"/>
        <end position="158"/>
    </location>
</feature>
<keyword evidence="1" id="KW-0812">Transmembrane</keyword>
<feature type="transmembrane region" description="Helical" evidence="1">
    <location>
        <begin position="53"/>
        <end position="77"/>
    </location>
</feature>
<dbReference type="EMBL" id="SNYW01000008">
    <property type="protein sequence ID" value="TDQ82220.1"/>
    <property type="molecule type" value="Genomic_DNA"/>
</dbReference>
<dbReference type="Proteomes" id="UP000295783">
    <property type="component" value="Unassembled WGS sequence"/>
</dbReference>
<dbReference type="OrthoDB" id="9810270at2"/>
<comment type="caution">
    <text evidence="2">The sequence shown here is derived from an EMBL/GenBank/DDBJ whole genome shotgun (WGS) entry which is preliminary data.</text>
</comment>
<keyword evidence="1" id="KW-1133">Transmembrane helix</keyword>
<protein>
    <submittedName>
        <fullName evidence="2">Membrane protein YqaA with SNARE-associated domain</fullName>
    </submittedName>
</protein>
<evidence type="ECO:0000313" key="2">
    <source>
        <dbReference type="EMBL" id="TDQ82220.1"/>
    </source>
</evidence>
<keyword evidence="1" id="KW-0472">Membrane</keyword>
<evidence type="ECO:0000313" key="3">
    <source>
        <dbReference type="Proteomes" id="UP000295783"/>
    </source>
</evidence>
<proteinExistence type="predicted"/>
<dbReference type="PANTHER" id="PTHR42709">
    <property type="entry name" value="ALKALINE PHOSPHATASE LIKE PROTEIN"/>
    <property type="match status" value="1"/>
</dbReference>
<feature type="transmembrane region" description="Helical" evidence="1">
    <location>
        <begin position="170"/>
        <end position="191"/>
    </location>
</feature>
<gene>
    <name evidence="2" type="ORF">A8950_2042</name>
</gene>
<evidence type="ECO:0000256" key="1">
    <source>
        <dbReference type="SAM" id="Phobius"/>
    </source>
</evidence>
<dbReference type="GO" id="GO:0005886">
    <property type="term" value="C:plasma membrane"/>
    <property type="evidence" value="ECO:0007669"/>
    <property type="project" value="TreeGrafter"/>
</dbReference>
<reference evidence="2 3" key="1">
    <citation type="submission" date="2019-03" db="EMBL/GenBank/DDBJ databases">
        <title>Genomic Encyclopedia of Type Strains, Phase III (KMG-III): the genomes of soil and plant-associated and newly described type strains.</title>
        <authorList>
            <person name="Whitman W."/>
        </authorList>
    </citation>
    <scope>NUCLEOTIDE SEQUENCE [LARGE SCALE GENOMIC DNA]</scope>
    <source>
        <strain evidence="2 3">CGMCC 1.7660</strain>
    </source>
</reference>
<dbReference type="PANTHER" id="PTHR42709:SF11">
    <property type="entry name" value="DEDA FAMILY PROTEIN"/>
    <property type="match status" value="1"/>
</dbReference>
<accession>A0A4R6WTJ5</accession>
<dbReference type="AlphaFoldDB" id="A0A4R6WTJ5"/>
<dbReference type="RefSeq" id="WP_133613514.1">
    <property type="nucleotide sequence ID" value="NZ_SNYW01000008.1"/>
</dbReference>
<organism evidence="2 3">
    <name type="scientific">Dongia mobilis</name>
    <dbReference type="NCBI Taxonomy" id="578943"/>
    <lineage>
        <taxon>Bacteria</taxon>
        <taxon>Pseudomonadati</taxon>
        <taxon>Pseudomonadota</taxon>
        <taxon>Alphaproteobacteria</taxon>
        <taxon>Rhodospirillales</taxon>
        <taxon>Dongiaceae</taxon>
        <taxon>Dongia</taxon>
    </lineage>
</organism>
<sequence>MLRRLYDWIMELAESPKALWALAAVSFTESSFFPIPPDPMLVPMVLAQRRKAWIFAAVCTVASVAGGVFGYFIGYALEGVGQWLLALYAKPESMANLQAWYADWGLWFILIKGLTPIPYKVVTIYSGLMGFDLKVFIAASVATRGARFFLVAGLLYFFGEPVRDFIERRLTLVTTLFVLAIVGGFVALRYLF</sequence>
<keyword evidence="3" id="KW-1185">Reference proteome</keyword>
<dbReference type="InterPro" id="IPR051311">
    <property type="entry name" value="DedA_domain"/>
</dbReference>
<name>A0A4R6WTJ5_9PROT</name>